<proteinExistence type="predicted"/>
<dbReference type="EMBL" id="JAULSU010000004">
    <property type="protein sequence ID" value="KAK0619498.1"/>
    <property type="molecule type" value="Genomic_DNA"/>
</dbReference>
<accession>A0AA39WQ21</accession>
<comment type="caution">
    <text evidence="1">The sequence shown here is derived from an EMBL/GenBank/DDBJ whole genome shotgun (WGS) entry which is preliminary data.</text>
</comment>
<dbReference type="Proteomes" id="UP001175000">
    <property type="component" value="Unassembled WGS sequence"/>
</dbReference>
<dbReference type="AlphaFoldDB" id="A0AA39WQ21"/>
<gene>
    <name evidence="1" type="ORF">B0T14DRAFT_566342</name>
</gene>
<name>A0AA39WQ21_9PEZI</name>
<reference evidence="1" key="1">
    <citation type="submission" date="2023-06" db="EMBL/GenBank/DDBJ databases">
        <title>Genome-scale phylogeny and comparative genomics of the fungal order Sordariales.</title>
        <authorList>
            <consortium name="Lawrence Berkeley National Laboratory"/>
            <person name="Hensen N."/>
            <person name="Bonometti L."/>
            <person name="Westerberg I."/>
            <person name="Brannstrom I.O."/>
            <person name="Guillou S."/>
            <person name="Cros-Aarteil S."/>
            <person name="Calhoun S."/>
            <person name="Haridas S."/>
            <person name="Kuo A."/>
            <person name="Mondo S."/>
            <person name="Pangilinan J."/>
            <person name="Riley R."/>
            <person name="Labutti K."/>
            <person name="Andreopoulos B."/>
            <person name="Lipzen A."/>
            <person name="Chen C."/>
            <person name="Yanf M."/>
            <person name="Daum C."/>
            <person name="Ng V."/>
            <person name="Clum A."/>
            <person name="Steindorff A."/>
            <person name="Ohm R."/>
            <person name="Martin F."/>
            <person name="Silar P."/>
            <person name="Natvig D."/>
            <person name="Lalanne C."/>
            <person name="Gautier V."/>
            <person name="Ament-Velasquez S.L."/>
            <person name="Kruys A."/>
            <person name="Hutchinson M.I."/>
            <person name="Powell A.J."/>
            <person name="Barry K."/>
            <person name="Miller A.N."/>
            <person name="Grigoriev I.V."/>
            <person name="Debuchy R."/>
            <person name="Gladieux P."/>
            <person name="Thoren M.H."/>
            <person name="Johannesson H."/>
        </authorList>
    </citation>
    <scope>NUCLEOTIDE SEQUENCE</scope>
    <source>
        <strain evidence="1">CBS 606.72</strain>
    </source>
</reference>
<sequence length="200" mass="22470">MVKRRPVRREDFNAWINSALFLHLASQNKEGIISAENGDLLTDPDLRGKIFLKSLLLRQSTDKQSTSITNLPLKYGYNFSSGHTNRERQSAAGADQEAKAIIAIWDRVLPEKPEMVSDLSDMLNNDDTRYADVFRAKSKVCLSANKISMGSKPQSLKNIFPVGEEWYEGEDKNGKEAVMGVLPEETIDGDEGLNKRLRLL</sequence>
<organism evidence="1 2">
    <name type="scientific">Immersiella caudata</name>
    <dbReference type="NCBI Taxonomy" id="314043"/>
    <lineage>
        <taxon>Eukaryota</taxon>
        <taxon>Fungi</taxon>
        <taxon>Dikarya</taxon>
        <taxon>Ascomycota</taxon>
        <taxon>Pezizomycotina</taxon>
        <taxon>Sordariomycetes</taxon>
        <taxon>Sordariomycetidae</taxon>
        <taxon>Sordariales</taxon>
        <taxon>Lasiosphaeriaceae</taxon>
        <taxon>Immersiella</taxon>
    </lineage>
</organism>
<protein>
    <submittedName>
        <fullName evidence="1">Uncharacterized protein</fullName>
    </submittedName>
</protein>
<evidence type="ECO:0000313" key="1">
    <source>
        <dbReference type="EMBL" id="KAK0619498.1"/>
    </source>
</evidence>
<evidence type="ECO:0000313" key="2">
    <source>
        <dbReference type="Proteomes" id="UP001175000"/>
    </source>
</evidence>
<keyword evidence="2" id="KW-1185">Reference proteome</keyword>